<keyword evidence="9 15" id="KW-0521">NADP</keyword>
<feature type="site" description="Influences the redox potential of the prosthetic heme and FAD groups" evidence="15">
    <location>
        <position position="84"/>
    </location>
</feature>
<keyword evidence="19" id="KW-1185">Reference proteome</keyword>
<dbReference type="NCBIfam" id="NF009805">
    <property type="entry name" value="PRK13289.1"/>
    <property type="match status" value="1"/>
</dbReference>
<evidence type="ECO:0000256" key="12">
    <source>
        <dbReference type="ARBA" id="ARBA00023027"/>
    </source>
</evidence>
<feature type="binding site" description="proximal binding residue" evidence="15">
    <location>
        <position position="85"/>
    </location>
    <ligand>
        <name>heme b</name>
        <dbReference type="ChEBI" id="CHEBI:60344"/>
    </ligand>
    <ligandPart>
        <name>Fe</name>
        <dbReference type="ChEBI" id="CHEBI:18248"/>
    </ligandPart>
</feature>
<feature type="site" description="Involved in heme-bound ligand stabilization and O-O bond activation" evidence="15">
    <location>
        <position position="29"/>
    </location>
</feature>
<dbReference type="GO" id="GO:0019825">
    <property type="term" value="F:oxygen binding"/>
    <property type="evidence" value="ECO:0007669"/>
    <property type="project" value="InterPro"/>
</dbReference>
<evidence type="ECO:0000256" key="7">
    <source>
        <dbReference type="ARBA" id="ARBA00022723"/>
    </source>
</evidence>
<dbReference type="PROSITE" id="PS51384">
    <property type="entry name" value="FAD_FR"/>
    <property type="match status" value="1"/>
</dbReference>
<feature type="active site" description="Charge relay system" evidence="15">
    <location>
        <position position="137"/>
    </location>
</feature>
<comment type="catalytic activity">
    <reaction evidence="14 15">
        <text>2 nitric oxide + NADPH + 2 O2 = 2 nitrate + NADP(+) + H(+)</text>
        <dbReference type="Rhea" id="RHEA:19465"/>
        <dbReference type="ChEBI" id="CHEBI:15378"/>
        <dbReference type="ChEBI" id="CHEBI:15379"/>
        <dbReference type="ChEBI" id="CHEBI:16480"/>
        <dbReference type="ChEBI" id="CHEBI:17632"/>
        <dbReference type="ChEBI" id="CHEBI:57783"/>
        <dbReference type="ChEBI" id="CHEBI:58349"/>
        <dbReference type="EC" id="1.14.12.17"/>
    </reaction>
</comment>
<dbReference type="SUPFAM" id="SSF63380">
    <property type="entry name" value="Riboflavin synthase domain-like"/>
    <property type="match status" value="1"/>
</dbReference>
<dbReference type="KEGG" id="dph:EHF33_02840"/>
<dbReference type="InterPro" id="IPR017938">
    <property type="entry name" value="Riboflavin_synthase-like_b-brl"/>
</dbReference>
<comment type="cofactor">
    <cofactor evidence="15">
        <name>heme b</name>
        <dbReference type="ChEBI" id="CHEBI:60344"/>
    </cofactor>
    <text evidence="15">Binds 1 heme b (iron(II)-protoporphyrin IX) group per subunit.</text>
</comment>
<keyword evidence="3 15" id="KW-0813">Transport</keyword>
<evidence type="ECO:0000256" key="3">
    <source>
        <dbReference type="ARBA" id="ARBA00022448"/>
    </source>
</evidence>
<dbReference type="InterPro" id="IPR001433">
    <property type="entry name" value="OxRdtase_FAD/NAD-bd"/>
</dbReference>
<evidence type="ECO:0000256" key="6">
    <source>
        <dbReference type="ARBA" id="ARBA00022630"/>
    </source>
</evidence>
<evidence type="ECO:0000256" key="4">
    <source>
        <dbReference type="ARBA" id="ARBA00022617"/>
    </source>
</evidence>
<feature type="domain" description="Globin" evidence="16">
    <location>
        <begin position="1"/>
        <end position="138"/>
    </location>
</feature>
<organism evidence="18 19">
    <name type="scientific">Deinococcus psychrotolerans</name>
    <dbReference type="NCBI Taxonomy" id="2489213"/>
    <lineage>
        <taxon>Bacteria</taxon>
        <taxon>Thermotogati</taxon>
        <taxon>Deinococcota</taxon>
        <taxon>Deinococci</taxon>
        <taxon>Deinococcales</taxon>
        <taxon>Deinococcaceae</taxon>
        <taxon>Deinococcus</taxon>
    </lineage>
</organism>
<dbReference type="PANTHER" id="PTHR43396">
    <property type="entry name" value="FLAVOHEMOPROTEIN"/>
    <property type="match status" value="1"/>
</dbReference>
<dbReference type="AlphaFoldDB" id="A0A3G8Y9I2"/>
<dbReference type="GO" id="GO:0071949">
    <property type="term" value="F:FAD binding"/>
    <property type="evidence" value="ECO:0007669"/>
    <property type="project" value="InterPro"/>
</dbReference>
<feature type="site" description="Influences the redox potential of the prosthetic heme and FAD groups" evidence="15">
    <location>
        <position position="399"/>
    </location>
</feature>
<evidence type="ECO:0000259" key="16">
    <source>
        <dbReference type="PROSITE" id="PS01033"/>
    </source>
</evidence>
<sequence>MLTPSQTAIIKATVPALELKGEEITRHFYSALFAAHPELLNVFNPANQATGRQARSLAASVLAYAAHIENPAVLGPMLSRITNKHVSLDVLPEQYPVVGHYLLEAIATVLGDAATPAILDAWAAAYGQLADLMMGAEQQIYDADAAQVGGWRGFKVFRVIQKAVESQNVTSLILEPADGQPLPPYRAGQYLSVKAQVPGFPTQQIRQYSLSDASNQTSYRISVKREFAPSEAAWDAPEGLISNYLHDQIEVGAEVLVHLPAGDFYLQDTQLPVVLLSGGVGITPMLSMLNTLIATGSKRPVVFVHAALSQDFHAFRAHVNELAAQHPQVRKVIYYTDVTDRDRPGEHHDLAGLISLKTLRPYLPEGQAEYYYCGPEGFVSAAEGMLDQLGIPAQQRFTETFGPTQTAAPALS</sequence>
<dbReference type="FunFam" id="3.40.50.80:FF:000010">
    <property type="entry name" value="Flavohemoprotein"/>
    <property type="match status" value="1"/>
</dbReference>
<feature type="domain" description="FAD-binding FR-type" evidence="17">
    <location>
        <begin position="152"/>
        <end position="267"/>
    </location>
</feature>
<dbReference type="Gene3D" id="3.40.50.80">
    <property type="entry name" value="Nucleotide-binding domain of ferredoxin-NADP reductase (FNR) module"/>
    <property type="match status" value="1"/>
</dbReference>
<dbReference type="GO" id="GO:0020037">
    <property type="term" value="F:heme binding"/>
    <property type="evidence" value="ECO:0007669"/>
    <property type="project" value="InterPro"/>
</dbReference>
<evidence type="ECO:0000256" key="2">
    <source>
        <dbReference type="ARBA" id="ARBA00008414"/>
    </source>
</evidence>
<keyword evidence="6 15" id="KW-0285">Flavoprotein</keyword>
<dbReference type="Gene3D" id="1.10.490.10">
    <property type="entry name" value="Globins"/>
    <property type="match status" value="1"/>
</dbReference>
<feature type="region of interest" description="Reductase" evidence="15">
    <location>
        <begin position="149"/>
        <end position="412"/>
    </location>
</feature>
<keyword evidence="7 15" id="KW-0479">Metal-binding</keyword>
<evidence type="ECO:0000256" key="13">
    <source>
        <dbReference type="ARBA" id="ARBA00048649"/>
    </source>
</evidence>
<reference evidence="18 19" key="1">
    <citation type="submission" date="2018-11" db="EMBL/GenBank/DDBJ databases">
        <title>Deinococcus shelandsis sp. nov., isolated from South Shetland Islands soil of Antarctica.</title>
        <authorList>
            <person name="Tian J."/>
        </authorList>
    </citation>
    <scope>NUCLEOTIDE SEQUENCE [LARGE SCALE GENOMIC DNA]</scope>
    <source>
        <strain evidence="18 19">S14-83T</strain>
    </source>
</reference>
<evidence type="ECO:0000256" key="9">
    <source>
        <dbReference type="ARBA" id="ARBA00022857"/>
    </source>
</evidence>
<dbReference type="EC" id="1.14.12.17" evidence="15"/>
<dbReference type="GO" id="GO:0046210">
    <property type="term" value="P:nitric oxide catabolic process"/>
    <property type="evidence" value="ECO:0007669"/>
    <property type="project" value="TreeGrafter"/>
</dbReference>
<dbReference type="SUPFAM" id="SSF46458">
    <property type="entry name" value="Globin-like"/>
    <property type="match status" value="1"/>
</dbReference>
<dbReference type="GO" id="GO:0046872">
    <property type="term" value="F:metal ion binding"/>
    <property type="evidence" value="ECO:0007669"/>
    <property type="project" value="UniProtKB-KW"/>
</dbReference>
<evidence type="ECO:0000259" key="17">
    <source>
        <dbReference type="PROSITE" id="PS51384"/>
    </source>
</evidence>
<feature type="binding site" evidence="15">
    <location>
        <begin position="206"/>
        <end position="209"/>
    </location>
    <ligand>
        <name>FAD</name>
        <dbReference type="ChEBI" id="CHEBI:57692"/>
    </ligand>
</feature>
<dbReference type="InterPro" id="IPR009050">
    <property type="entry name" value="Globin-like_sf"/>
</dbReference>
<dbReference type="Gene3D" id="2.40.30.10">
    <property type="entry name" value="Translation factors"/>
    <property type="match status" value="1"/>
</dbReference>
<evidence type="ECO:0000256" key="1">
    <source>
        <dbReference type="ARBA" id="ARBA00006401"/>
    </source>
</evidence>
<evidence type="ECO:0000256" key="8">
    <source>
        <dbReference type="ARBA" id="ARBA00022827"/>
    </source>
</evidence>
<keyword evidence="4 15" id="KW-0349">Heme</keyword>
<evidence type="ECO:0000256" key="11">
    <source>
        <dbReference type="ARBA" id="ARBA00023004"/>
    </source>
</evidence>
<dbReference type="FunFam" id="1.10.490.10:FF:000003">
    <property type="entry name" value="Flavohemoprotein"/>
    <property type="match status" value="1"/>
</dbReference>
<dbReference type="CDD" id="cd08922">
    <property type="entry name" value="FHb-globin"/>
    <property type="match status" value="1"/>
</dbReference>
<gene>
    <name evidence="15" type="primary">hmp</name>
    <name evidence="18" type="ORF">EHF33_02840</name>
</gene>
<keyword evidence="5 15" id="KW-0561">Oxygen transport</keyword>
<evidence type="ECO:0000256" key="14">
    <source>
        <dbReference type="ARBA" id="ARBA00049433"/>
    </source>
</evidence>
<dbReference type="Pfam" id="PF00970">
    <property type="entry name" value="FAD_binding_6"/>
    <property type="match status" value="1"/>
</dbReference>
<proteinExistence type="inferred from homology"/>
<dbReference type="GO" id="GO:0071500">
    <property type="term" value="P:cellular response to nitrosative stress"/>
    <property type="evidence" value="ECO:0007669"/>
    <property type="project" value="TreeGrafter"/>
</dbReference>
<dbReference type="RefSeq" id="WP_124867701.1">
    <property type="nucleotide sequence ID" value="NZ_CP034183.1"/>
</dbReference>
<comment type="catalytic activity">
    <reaction evidence="13 15">
        <text>2 nitric oxide + NADH + 2 O2 = 2 nitrate + NAD(+) + H(+)</text>
        <dbReference type="Rhea" id="RHEA:19469"/>
        <dbReference type="ChEBI" id="CHEBI:15378"/>
        <dbReference type="ChEBI" id="CHEBI:15379"/>
        <dbReference type="ChEBI" id="CHEBI:16480"/>
        <dbReference type="ChEBI" id="CHEBI:17632"/>
        <dbReference type="ChEBI" id="CHEBI:57540"/>
        <dbReference type="ChEBI" id="CHEBI:57945"/>
        <dbReference type="EC" id="1.14.12.17"/>
    </reaction>
</comment>
<keyword evidence="8 15" id="KW-0274">FAD</keyword>
<dbReference type="Pfam" id="PF00042">
    <property type="entry name" value="Globin"/>
    <property type="match status" value="1"/>
</dbReference>
<comment type="cofactor">
    <cofactor evidence="15">
        <name>FAD</name>
        <dbReference type="ChEBI" id="CHEBI:57692"/>
    </cofactor>
    <text evidence="15">Binds 1 FAD per subunit.</text>
</comment>
<dbReference type="SUPFAM" id="SSF52343">
    <property type="entry name" value="Ferredoxin reductase-like, C-terminal NADP-linked domain"/>
    <property type="match status" value="1"/>
</dbReference>
<dbReference type="InterPro" id="IPR012292">
    <property type="entry name" value="Globin/Proto"/>
</dbReference>
<comment type="domain">
    <text evidence="15">Consists of two distinct domains; an N-terminal heme-containing oxygen-binding domain and a C-terminal reductase domain with binding sites for FAD and NAD(P)H.</text>
</comment>
<dbReference type="InterPro" id="IPR008333">
    <property type="entry name" value="Cbr1-like_FAD-bd_dom"/>
</dbReference>
<comment type="similarity">
    <text evidence="2 15">Belongs to the globin family. Two-domain flavohemoproteins subfamily.</text>
</comment>
<dbReference type="HAMAP" id="MF_01252">
    <property type="entry name" value="Hmp"/>
    <property type="match status" value="1"/>
</dbReference>
<evidence type="ECO:0000256" key="5">
    <source>
        <dbReference type="ARBA" id="ARBA00022621"/>
    </source>
</evidence>
<dbReference type="GO" id="GO:0005344">
    <property type="term" value="F:oxygen carrier activity"/>
    <property type="evidence" value="ECO:0007669"/>
    <property type="project" value="UniProtKB-UniRule"/>
</dbReference>
<feature type="binding site" evidence="15">
    <location>
        <begin position="279"/>
        <end position="284"/>
    </location>
    <ligand>
        <name>NADP(+)</name>
        <dbReference type="ChEBI" id="CHEBI:58349"/>
    </ligand>
</feature>
<evidence type="ECO:0000313" key="18">
    <source>
        <dbReference type="EMBL" id="AZI41815.1"/>
    </source>
</evidence>
<comment type="similarity">
    <text evidence="1 15">In the C-terminal section; belongs to the flavoprotein pyridine nucleotide cytochrome reductase family.</text>
</comment>
<name>A0A3G8Y9I2_9DEIO</name>
<dbReference type="GO" id="GO:0008941">
    <property type="term" value="F:nitric oxide dioxygenase NAD(P)H activity"/>
    <property type="evidence" value="ECO:0007669"/>
    <property type="project" value="UniProtKB-UniRule"/>
</dbReference>
<feature type="active site" description="Charge relay system" evidence="15">
    <location>
        <position position="95"/>
    </location>
</feature>
<protein>
    <recommendedName>
        <fullName evidence="15">Flavohemoprotein</fullName>
    </recommendedName>
    <alternativeName>
        <fullName evidence="15">Flavohemoglobin</fullName>
    </alternativeName>
    <alternativeName>
        <fullName evidence="15">Hemoglobin-like protein</fullName>
    </alternativeName>
    <alternativeName>
        <fullName evidence="15">Nitric oxide dioxygenase</fullName>
        <shortName evidence="15">NO oxygenase</shortName>
        <shortName evidence="15">NOD</shortName>
        <ecNumber evidence="15">1.14.12.17</ecNumber>
    </alternativeName>
</protein>
<feature type="binding site" evidence="15">
    <location>
        <position position="190"/>
    </location>
    <ligand>
        <name>FAD</name>
        <dbReference type="ChEBI" id="CHEBI:57692"/>
    </ligand>
</feature>
<keyword evidence="11 15" id="KW-0408">Iron</keyword>
<dbReference type="PRINTS" id="PR00371">
    <property type="entry name" value="FPNCR"/>
</dbReference>
<dbReference type="FunFam" id="2.40.30.10:FF:000034">
    <property type="entry name" value="Flavohemoprotein"/>
    <property type="match status" value="1"/>
</dbReference>
<dbReference type="InterPro" id="IPR017927">
    <property type="entry name" value="FAD-bd_FR_type"/>
</dbReference>
<dbReference type="CDD" id="cd06184">
    <property type="entry name" value="flavohem_like_fad_nad_binding"/>
    <property type="match status" value="1"/>
</dbReference>
<dbReference type="PROSITE" id="PS01033">
    <property type="entry name" value="GLOBIN"/>
    <property type="match status" value="1"/>
</dbReference>
<dbReference type="Pfam" id="PF00175">
    <property type="entry name" value="NAD_binding_1"/>
    <property type="match status" value="1"/>
</dbReference>
<keyword evidence="10 15" id="KW-0560">Oxidoreductase</keyword>
<accession>A0A3G8Y9I2</accession>
<dbReference type="PANTHER" id="PTHR43396:SF3">
    <property type="entry name" value="FLAVOHEMOPROTEIN"/>
    <property type="match status" value="1"/>
</dbReference>
<evidence type="ECO:0000313" key="19">
    <source>
        <dbReference type="Proteomes" id="UP000276417"/>
    </source>
</evidence>
<dbReference type="InterPro" id="IPR000971">
    <property type="entry name" value="Globin"/>
</dbReference>
<feature type="binding site" evidence="15">
    <location>
        <begin position="400"/>
        <end position="403"/>
    </location>
    <ligand>
        <name>FAD</name>
        <dbReference type="ChEBI" id="CHEBI:57692"/>
    </ligand>
</feature>
<keyword evidence="12 15" id="KW-0520">NAD</keyword>
<evidence type="ECO:0000256" key="15">
    <source>
        <dbReference type="HAMAP-Rule" id="MF_01252"/>
    </source>
</evidence>
<dbReference type="InterPro" id="IPR023950">
    <property type="entry name" value="Hmp"/>
</dbReference>
<dbReference type="OrthoDB" id="9801223at2"/>
<evidence type="ECO:0000256" key="10">
    <source>
        <dbReference type="ARBA" id="ARBA00023002"/>
    </source>
</evidence>
<dbReference type="InterPro" id="IPR039261">
    <property type="entry name" value="FNR_nucleotide-bd"/>
</dbReference>
<dbReference type="EMBL" id="CP034183">
    <property type="protein sequence ID" value="AZI41815.1"/>
    <property type="molecule type" value="Genomic_DNA"/>
</dbReference>
<dbReference type="Proteomes" id="UP000276417">
    <property type="component" value="Chromosome 1"/>
</dbReference>
<dbReference type="InterPro" id="IPR001709">
    <property type="entry name" value="Flavoprot_Pyr_Nucl_cyt_Rdtase"/>
</dbReference>